<keyword evidence="4 8" id="KW-0812">Transmembrane</keyword>
<evidence type="ECO:0000256" key="9">
    <source>
        <dbReference type="RuleBase" id="RU000488"/>
    </source>
</evidence>
<dbReference type="Gene3D" id="1.50.40.10">
    <property type="entry name" value="Mitochondrial carrier domain"/>
    <property type="match status" value="2"/>
</dbReference>
<evidence type="ECO:0000256" key="10">
    <source>
        <dbReference type="SAM" id="Phobius"/>
    </source>
</evidence>
<dbReference type="RefSeq" id="XP_006811742.1">
    <property type="nucleotide sequence ID" value="XM_006811679.1"/>
</dbReference>
<evidence type="ECO:0000256" key="8">
    <source>
        <dbReference type="PROSITE-ProRule" id="PRU00282"/>
    </source>
</evidence>
<comment type="similarity">
    <text evidence="2 9">Belongs to the mitochondrial carrier (TC 2.A.29) family.</text>
</comment>
<dbReference type="Pfam" id="PF00153">
    <property type="entry name" value="Mito_carr"/>
    <property type="match status" value="2"/>
</dbReference>
<dbReference type="InterPro" id="IPR018108">
    <property type="entry name" value="MCP_transmembrane"/>
</dbReference>
<dbReference type="InterPro" id="IPR023395">
    <property type="entry name" value="MCP_dom_sf"/>
</dbReference>
<evidence type="ECO:0000256" key="5">
    <source>
        <dbReference type="ARBA" id="ARBA00022737"/>
    </source>
</evidence>
<dbReference type="PANTHER" id="PTHR45667">
    <property type="entry name" value="S-ADENOSYLMETHIONINE MITOCHONDRIAL CARRIER PROTEIN"/>
    <property type="match status" value="1"/>
</dbReference>
<evidence type="ECO:0000256" key="4">
    <source>
        <dbReference type="ARBA" id="ARBA00022692"/>
    </source>
</evidence>
<organism evidence="11 12">
    <name type="scientific">Saccoglossus kowalevskii</name>
    <name type="common">Acorn worm</name>
    <dbReference type="NCBI Taxonomy" id="10224"/>
    <lineage>
        <taxon>Eukaryota</taxon>
        <taxon>Metazoa</taxon>
        <taxon>Hemichordata</taxon>
        <taxon>Enteropneusta</taxon>
        <taxon>Harrimaniidae</taxon>
        <taxon>Saccoglossus</taxon>
    </lineage>
</organism>
<evidence type="ECO:0000256" key="3">
    <source>
        <dbReference type="ARBA" id="ARBA00022448"/>
    </source>
</evidence>
<keyword evidence="3 9" id="KW-0813">Transport</keyword>
<protein>
    <submittedName>
        <fullName evidence="12">S-adenosylmethionine mitochondrial carrier protein-like</fullName>
    </submittedName>
</protein>
<comment type="subcellular location">
    <subcellularLocation>
        <location evidence="1">Membrane</location>
        <topology evidence="1">Multi-pass membrane protein</topology>
    </subcellularLocation>
</comment>
<feature type="transmembrane region" description="Helical" evidence="10">
    <location>
        <begin position="16"/>
        <end position="37"/>
    </location>
</feature>
<evidence type="ECO:0000256" key="7">
    <source>
        <dbReference type="ARBA" id="ARBA00023136"/>
    </source>
</evidence>
<evidence type="ECO:0000256" key="2">
    <source>
        <dbReference type="ARBA" id="ARBA00006375"/>
    </source>
</evidence>
<evidence type="ECO:0000313" key="12">
    <source>
        <dbReference type="RefSeq" id="XP_006811742.1"/>
    </source>
</evidence>
<evidence type="ECO:0000313" key="11">
    <source>
        <dbReference type="Proteomes" id="UP000694865"/>
    </source>
</evidence>
<dbReference type="PROSITE" id="PS50920">
    <property type="entry name" value="SOLCAR"/>
    <property type="match status" value="2"/>
</dbReference>
<dbReference type="GeneID" id="102809927"/>
<gene>
    <name evidence="12" type="primary">LOC102809927</name>
</gene>
<name>A0ABM0LVF1_SACKO</name>
<dbReference type="Proteomes" id="UP000694865">
    <property type="component" value="Unplaced"/>
</dbReference>
<evidence type="ECO:0000256" key="6">
    <source>
        <dbReference type="ARBA" id="ARBA00022989"/>
    </source>
</evidence>
<keyword evidence="5" id="KW-0677">Repeat</keyword>
<feature type="repeat" description="Solcar" evidence="8">
    <location>
        <begin position="14"/>
        <end position="87"/>
    </location>
</feature>
<keyword evidence="6 10" id="KW-1133">Transmembrane helix</keyword>
<accession>A0ABM0LVF1</accession>
<sequence length="223" mass="24348">MANTGFQEISEKPPTFSVALTAGAFGGIIESVLLFPLDTLKTRLQSEAGFSKSGGFKRCYSGIYPCVIGYTPYVGVFFCVYESVKNKFSGFEHNKYHPLIHAGAGCLAEVIACTVGVPAEVVKQRTQANIQLSGMQILRKTLQKEVCAIVGCVTTPLDVAKTRIMLAKNGTFTATSTILHMVWREKGIQGLFAGMLPRVLRVSLGNYIFFAAYETFISKAMYN</sequence>
<dbReference type="SUPFAM" id="SSF103506">
    <property type="entry name" value="Mitochondrial carrier"/>
    <property type="match status" value="1"/>
</dbReference>
<evidence type="ECO:0000256" key="1">
    <source>
        <dbReference type="ARBA" id="ARBA00004141"/>
    </source>
</evidence>
<keyword evidence="7 8" id="KW-0472">Membrane</keyword>
<keyword evidence="11" id="KW-1185">Reference proteome</keyword>
<feature type="repeat" description="Solcar" evidence="8">
    <location>
        <begin position="135"/>
        <end position="219"/>
    </location>
</feature>
<reference evidence="12" key="1">
    <citation type="submission" date="2025-08" db="UniProtKB">
        <authorList>
            <consortium name="RefSeq"/>
        </authorList>
    </citation>
    <scope>IDENTIFICATION</scope>
    <source>
        <tissue evidence="12">Testes</tissue>
    </source>
</reference>
<proteinExistence type="inferred from homology"/>